<accession>A0A2V3J1A2</accession>
<proteinExistence type="predicted"/>
<dbReference type="PRINTS" id="PR01837">
    <property type="entry name" value="MGTCSAPBPROT"/>
</dbReference>
<feature type="compositionally biased region" description="Basic and acidic residues" evidence="6">
    <location>
        <begin position="277"/>
        <end position="286"/>
    </location>
</feature>
<dbReference type="OrthoDB" id="10052237at2759"/>
<feature type="compositionally biased region" description="Polar residues" evidence="6">
    <location>
        <begin position="333"/>
        <end position="347"/>
    </location>
</feature>
<reference evidence="9 10" key="1">
    <citation type="journal article" date="2018" name="Mol. Biol. Evol.">
        <title>Analysis of the draft genome of the red seaweed Gracilariopsis chorda provides insights into genome size evolution in Rhodophyta.</title>
        <authorList>
            <person name="Lee J."/>
            <person name="Yang E.C."/>
            <person name="Graf L."/>
            <person name="Yang J.H."/>
            <person name="Qiu H."/>
            <person name="Zel Zion U."/>
            <person name="Chan C.X."/>
            <person name="Stephens T.G."/>
            <person name="Weber A.P.M."/>
            <person name="Boo G.H."/>
            <person name="Boo S.M."/>
            <person name="Kim K.M."/>
            <person name="Shin Y."/>
            <person name="Jung M."/>
            <person name="Lee S.J."/>
            <person name="Yim H.S."/>
            <person name="Lee J.H."/>
            <person name="Bhattacharya D."/>
            <person name="Yoon H.S."/>
        </authorList>
    </citation>
    <scope>NUCLEOTIDE SEQUENCE [LARGE SCALE GENOMIC DNA]</scope>
    <source>
        <strain evidence="9 10">SKKU-2015</strain>
        <tissue evidence="9">Whole body</tissue>
    </source>
</reference>
<evidence type="ECO:0000256" key="3">
    <source>
        <dbReference type="ARBA" id="ARBA00022692"/>
    </source>
</evidence>
<feature type="transmembrane region" description="Helical" evidence="7">
    <location>
        <begin position="195"/>
        <end position="217"/>
    </location>
</feature>
<name>A0A2V3J1A2_9FLOR</name>
<dbReference type="InterPro" id="IPR049177">
    <property type="entry name" value="MgtC_SapB_SrpB_YhiD_N"/>
</dbReference>
<evidence type="ECO:0000259" key="8">
    <source>
        <dbReference type="Pfam" id="PF02308"/>
    </source>
</evidence>
<dbReference type="STRING" id="448386.A0A2V3J1A2"/>
<dbReference type="GO" id="GO:0005886">
    <property type="term" value="C:plasma membrane"/>
    <property type="evidence" value="ECO:0007669"/>
    <property type="project" value="UniProtKB-SubCell"/>
</dbReference>
<keyword evidence="10" id="KW-1185">Reference proteome</keyword>
<sequence>MHRPDQAFGVPPISIAAKLLTNIRETTTAAFAAIAVVANKSDTSSLWQVHVSHPTPAYVAHSHRCRRECLCTTPVVVFDKDYELQPSWMWQSDLERAQSEATERDNQVQAARPTKKLRPHNVLERGSSLSSQRNLVSELRILMRLLVALVVGGVIGMERRAANSLAGVRTFSLVSLGAAVFMSTTLVAFPTADPARVAAAISSSVGFLGAGAMHKNAKHSKGLTTASSVWLAAALGIAAASGMFVLSFTGAISTVLIARYARFDSSLQLIRGDPTVVDEREHDGENSSRSGRRSSDPEDDYIYPSEKEDAIYGDDVYRAGDNGRYNSGEVIKQSASIDCDPSSQHSSPEGGVQAWELENGEGKGREGGRIQGPKDD</sequence>
<keyword evidence="3 7" id="KW-0812">Transmembrane</keyword>
<keyword evidence="4 7" id="KW-1133">Transmembrane helix</keyword>
<feature type="transmembrane region" description="Helical" evidence="7">
    <location>
        <begin position="229"/>
        <end position="258"/>
    </location>
</feature>
<dbReference type="PANTHER" id="PTHR33778">
    <property type="entry name" value="PROTEIN MGTC"/>
    <property type="match status" value="1"/>
</dbReference>
<evidence type="ECO:0000256" key="7">
    <source>
        <dbReference type="SAM" id="Phobius"/>
    </source>
</evidence>
<evidence type="ECO:0000256" key="1">
    <source>
        <dbReference type="ARBA" id="ARBA00004651"/>
    </source>
</evidence>
<dbReference type="PANTHER" id="PTHR33778:SF1">
    <property type="entry name" value="MAGNESIUM TRANSPORTER YHID-RELATED"/>
    <property type="match status" value="1"/>
</dbReference>
<evidence type="ECO:0000256" key="6">
    <source>
        <dbReference type="SAM" id="MobiDB-lite"/>
    </source>
</evidence>
<evidence type="ECO:0000313" key="9">
    <source>
        <dbReference type="EMBL" id="PXF48186.1"/>
    </source>
</evidence>
<dbReference type="Pfam" id="PF02308">
    <property type="entry name" value="MgtC"/>
    <property type="match status" value="1"/>
</dbReference>
<comment type="caution">
    <text evidence="9">The sequence shown here is derived from an EMBL/GenBank/DDBJ whole genome shotgun (WGS) entry which is preliminary data.</text>
</comment>
<dbReference type="Proteomes" id="UP000247409">
    <property type="component" value="Unassembled WGS sequence"/>
</dbReference>
<evidence type="ECO:0000256" key="2">
    <source>
        <dbReference type="ARBA" id="ARBA00022475"/>
    </source>
</evidence>
<feature type="compositionally biased region" description="Basic and acidic residues" evidence="6">
    <location>
        <begin position="360"/>
        <end position="376"/>
    </location>
</feature>
<evidence type="ECO:0000313" key="10">
    <source>
        <dbReference type="Proteomes" id="UP000247409"/>
    </source>
</evidence>
<feature type="region of interest" description="Disordered" evidence="6">
    <location>
        <begin position="274"/>
        <end position="306"/>
    </location>
</feature>
<feature type="transmembrane region" description="Helical" evidence="7">
    <location>
        <begin position="170"/>
        <end position="189"/>
    </location>
</feature>
<dbReference type="AlphaFoldDB" id="A0A2V3J1A2"/>
<feature type="transmembrane region" description="Helical" evidence="7">
    <location>
        <begin position="141"/>
        <end position="158"/>
    </location>
</feature>
<keyword evidence="2" id="KW-1003">Cell membrane</keyword>
<evidence type="ECO:0000256" key="5">
    <source>
        <dbReference type="ARBA" id="ARBA00023136"/>
    </source>
</evidence>
<feature type="domain" description="MgtC/SapB/SrpB/YhiD N-terminal" evidence="8">
    <location>
        <begin position="145"/>
        <end position="259"/>
    </location>
</feature>
<organism evidence="9 10">
    <name type="scientific">Gracilariopsis chorda</name>
    <dbReference type="NCBI Taxonomy" id="448386"/>
    <lineage>
        <taxon>Eukaryota</taxon>
        <taxon>Rhodophyta</taxon>
        <taxon>Florideophyceae</taxon>
        <taxon>Rhodymeniophycidae</taxon>
        <taxon>Gracilariales</taxon>
        <taxon>Gracilariaceae</taxon>
        <taxon>Gracilariopsis</taxon>
    </lineage>
</organism>
<evidence type="ECO:0000256" key="4">
    <source>
        <dbReference type="ARBA" id="ARBA00022989"/>
    </source>
</evidence>
<keyword evidence="5 7" id="KW-0472">Membrane</keyword>
<feature type="region of interest" description="Disordered" evidence="6">
    <location>
        <begin position="323"/>
        <end position="376"/>
    </location>
</feature>
<gene>
    <name evidence="9" type="ORF">BWQ96_02138</name>
</gene>
<comment type="subcellular location">
    <subcellularLocation>
        <location evidence="1">Cell membrane</location>
        <topology evidence="1">Multi-pass membrane protein</topology>
    </subcellularLocation>
</comment>
<dbReference type="EMBL" id="NBIV01000016">
    <property type="protein sequence ID" value="PXF48186.1"/>
    <property type="molecule type" value="Genomic_DNA"/>
</dbReference>
<dbReference type="InterPro" id="IPR003416">
    <property type="entry name" value="MgtC/SapB/SrpB/YhiD_fam"/>
</dbReference>
<protein>
    <submittedName>
        <fullName evidence="9">Putative magnesium transporter YhiD</fullName>
    </submittedName>
</protein>